<dbReference type="EMBL" id="JAEQNE010000013">
    <property type="protein sequence ID" value="MBL0395262.1"/>
    <property type="molecule type" value="Genomic_DNA"/>
</dbReference>
<comment type="caution">
    <text evidence="1">The sequence shown here is derived from an EMBL/GenBank/DDBJ whole genome shotgun (WGS) entry which is preliminary data.</text>
</comment>
<proteinExistence type="predicted"/>
<dbReference type="RefSeq" id="WP_201677934.1">
    <property type="nucleotide sequence ID" value="NZ_JAEQNE010000013.1"/>
</dbReference>
<accession>A0A936Z7S3</accession>
<name>A0A936Z7S3_9BURK</name>
<gene>
    <name evidence="1" type="ORF">JJ685_29290</name>
</gene>
<evidence type="ECO:0000313" key="2">
    <source>
        <dbReference type="Proteomes" id="UP000599109"/>
    </source>
</evidence>
<reference evidence="1 2" key="1">
    <citation type="journal article" date="2017" name="Int. J. Syst. Evol. Microbiol.">
        <title>Ramlibacter monticola sp. nov., isolated from forest soil.</title>
        <authorList>
            <person name="Chaudhary D.K."/>
            <person name="Kim J."/>
        </authorList>
    </citation>
    <scope>NUCLEOTIDE SEQUENCE [LARGE SCALE GENOMIC DNA]</scope>
    <source>
        <strain evidence="1 2">KACC 19175</strain>
    </source>
</reference>
<organism evidence="1 2">
    <name type="scientific">Ramlibacter monticola</name>
    <dbReference type="NCBI Taxonomy" id="1926872"/>
    <lineage>
        <taxon>Bacteria</taxon>
        <taxon>Pseudomonadati</taxon>
        <taxon>Pseudomonadota</taxon>
        <taxon>Betaproteobacteria</taxon>
        <taxon>Burkholderiales</taxon>
        <taxon>Comamonadaceae</taxon>
        <taxon>Ramlibacter</taxon>
    </lineage>
</organism>
<protein>
    <submittedName>
        <fullName evidence="1">Uncharacterized protein</fullName>
    </submittedName>
</protein>
<evidence type="ECO:0000313" key="1">
    <source>
        <dbReference type="EMBL" id="MBL0395262.1"/>
    </source>
</evidence>
<dbReference type="Proteomes" id="UP000599109">
    <property type="component" value="Unassembled WGS sequence"/>
</dbReference>
<keyword evidence="2" id="KW-1185">Reference proteome</keyword>
<dbReference type="AlphaFoldDB" id="A0A936Z7S3"/>
<sequence>MDHRLHFLESFAANGSDGQRYKVCGYERMAPEVPFTHAPQDWESTGVAEYHLTDGRLVDVSHDGTMRIAGSSVVLQRAPGPSGALLR</sequence>